<dbReference type="PROSITE" id="PS51819">
    <property type="entry name" value="VOC"/>
    <property type="match status" value="1"/>
</dbReference>
<dbReference type="Gene3D" id="3.10.180.10">
    <property type="entry name" value="2,3-Dihydroxybiphenyl 1,2-Dioxygenase, domain 1"/>
    <property type="match status" value="1"/>
</dbReference>
<dbReference type="Pfam" id="PF13669">
    <property type="entry name" value="Glyoxalase_4"/>
    <property type="match status" value="1"/>
</dbReference>
<protein>
    <recommendedName>
        <fullName evidence="1">VOC domain-containing protein</fullName>
    </recommendedName>
</protein>
<dbReference type="InterPro" id="IPR029068">
    <property type="entry name" value="Glyas_Bleomycin-R_OHBP_Dase"/>
</dbReference>
<accession>X1NZ54</accession>
<proteinExistence type="predicted"/>
<gene>
    <name evidence="2" type="ORF">S06H3_31743</name>
</gene>
<dbReference type="AlphaFoldDB" id="X1NZ54"/>
<sequence length="52" mass="5682">MIKKIDHIGIAVKSIEKASELFSNILGLKVAGEEIVEEQKVKVAFLLLGDSE</sequence>
<dbReference type="EMBL" id="BARV01018812">
    <property type="protein sequence ID" value="GAI23939.1"/>
    <property type="molecule type" value="Genomic_DNA"/>
</dbReference>
<evidence type="ECO:0000313" key="2">
    <source>
        <dbReference type="EMBL" id="GAI23939.1"/>
    </source>
</evidence>
<comment type="caution">
    <text evidence="2">The sequence shown here is derived from an EMBL/GenBank/DDBJ whole genome shotgun (WGS) entry which is preliminary data.</text>
</comment>
<feature type="non-terminal residue" evidence="2">
    <location>
        <position position="52"/>
    </location>
</feature>
<reference evidence="2" key="1">
    <citation type="journal article" date="2014" name="Front. Microbiol.">
        <title>High frequency of phylogenetically diverse reductive dehalogenase-homologous genes in deep subseafloor sedimentary metagenomes.</title>
        <authorList>
            <person name="Kawai M."/>
            <person name="Futagami T."/>
            <person name="Toyoda A."/>
            <person name="Takaki Y."/>
            <person name="Nishi S."/>
            <person name="Hori S."/>
            <person name="Arai W."/>
            <person name="Tsubouchi T."/>
            <person name="Morono Y."/>
            <person name="Uchiyama I."/>
            <person name="Ito T."/>
            <person name="Fujiyama A."/>
            <person name="Inagaki F."/>
            <person name="Takami H."/>
        </authorList>
    </citation>
    <scope>NUCLEOTIDE SEQUENCE</scope>
    <source>
        <strain evidence="2">Expedition CK06-06</strain>
    </source>
</reference>
<dbReference type="InterPro" id="IPR037523">
    <property type="entry name" value="VOC_core"/>
</dbReference>
<evidence type="ECO:0000259" key="1">
    <source>
        <dbReference type="PROSITE" id="PS51819"/>
    </source>
</evidence>
<name>X1NZ54_9ZZZZ</name>
<organism evidence="2">
    <name type="scientific">marine sediment metagenome</name>
    <dbReference type="NCBI Taxonomy" id="412755"/>
    <lineage>
        <taxon>unclassified sequences</taxon>
        <taxon>metagenomes</taxon>
        <taxon>ecological metagenomes</taxon>
    </lineage>
</organism>
<feature type="domain" description="VOC" evidence="1">
    <location>
        <begin position="4"/>
        <end position="52"/>
    </location>
</feature>
<dbReference type="SUPFAM" id="SSF54593">
    <property type="entry name" value="Glyoxalase/Bleomycin resistance protein/Dihydroxybiphenyl dioxygenase"/>
    <property type="match status" value="1"/>
</dbReference>